<dbReference type="SUPFAM" id="SSF143724">
    <property type="entry name" value="PHP14-like"/>
    <property type="match status" value="1"/>
</dbReference>
<keyword evidence="8" id="KW-1185">Reference proteome</keyword>
<reference evidence="7 8" key="1">
    <citation type="submission" date="2020-08" db="EMBL/GenBank/DDBJ databases">
        <authorList>
            <person name="Hejnol A."/>
        </authorList>
    </citation>
    <scope>NUCLEOTIDE SEQUENCE [LARGE SCALE GENOMIC DNA]</scope>
</reference>
<dbReference type="InterPro" id="IPR007702">
    <property type="entry name" value="Janus"/>
</dbReference>
<keyword evidence="3" id="KW-0221">Differentiation</keyword>
<dbReference type="GO" id="GO:0005829">
    <property type="term" value="C:cytosol"/>
    <property type="evidence" value="ECO:0007669"/>
    <property type="project" value="TreeGrafter"/>
</dbReference>
<dbReference type="AlphaFoldDB" id="A0A7I8W4H5"/>
<feature type="active site" description="Proton acceptor" evidence="5">
    <location>
        <position position="50"/>
    </location>
</feature>
<feature type="binding site" evidence="6">
    <location>
        <position position="25"/>
    </location>
    <ligand>
        <name>substrate</name>
    </ligand>
</feature>
<evidence type="ECO:0000313" key="8">
    <source>
        <dbReference type="Proteomes" id="UP000549394"/>
    </source>
</evidence>
<dbReference type="GO" id="GO:0101006">
    <property type="term" value="F:protein histidine phosphatase activity"/>
    <property type="evidence" value="ECO:0007669"/>
    <property type="project" value="TreeGrafter"/>
</dbReference>
<proteinExistence type="inferred from homology"/>
<dbReference type="EMBL" id="CAJFCJ010000019">
    <property type="protein sequence ID" value="CAD5123395.1"/>
    <property type="molecule type" value="Genomic_DNA"/>
</dbReference>
<evidence type="ECO:0000256" key="2">
    <source>
        <dbReference type="ARBA" id="ARBA00010971"/>
    </source>
</evidence>
<dbReference type="InterPro" id="IPR038596">
    <property type="entry name" value="Janus_sf"/>
</dbReference>
<dbReference type="GO" id="GO:0030154">
    <property type="term" value="P:cell differentiation"/>
    <property type="evidence" value="ECO:0007669"/>
    <property type="project" value="UniProtKB-KW"/>
</dbReference>
<dbReference type="Gene3D" id="3.50.20.20">
    <property type="entry name" value="Janus/Ocnus"/>
    <property type="match status" value="1"/>
</dbReference>
<accession>A0A7I8W4H5</accession>
<comment type="caution">
    <text evidence="7">The sequence shown here is derived from an EMBL/GenBank/DDBJ whole genome shotgun (WGS) entry which is preliminary data.</text>
</comment>
<sequence>MSDNTMEKKLDAIEGVDIDADGRFKYILIKVGKGSINKLIVRGYDSCGYHADILDLVEPGIRALGFEVDCVGGGRILHEPNKKSILVYGYSQGFGRADHAKTVEILKRQYPAYNITYKNEGY</sequence>
<keyword evidence="4" id="KW-0726">Sexual differentiation</keyword>
<evidence type="ECO:0000256" key="6">
    <source>
        <dbReference type="PIRSR" id="PIRSR607702-2"/>
    </source>
</evidence>
<evidence type="ECO:0000256" key="4">
    <source>
        <dbReference type="ARBA" id="ARBA00022928"/>
    </source>
</evidence>
<evidence type="ECO:0000313" key="7">
    <source>
        <dbReference type="EMBL" id="CAD5123395.1"/>
    </source>
</evidence>
<dbReference type="GO" id="GO:0007548">
    <property type="term" value="P:sex differentiation"/>
    <property type="evidence" value="ECO:0007669"/>
    <property type="project" value="UniProtKB-KW"/>
</dbReference>
<gene>
    <name evidence="7" type="ORF">DGYR_LOCUS11079</name>
</gene>
<evidence type="ECO:0000256" key="5">
    <source>
        <dbReference type="PIRSR" id="PIRSR607702-1"/>
    </source>
</evidence>
<evidence type="ECO:0000256" key="3">
    <source>
        <dbReference type="ARBA" id="ARBA00022782"/>
    </source>
</evidence>
<dbReference type="Pfam" id="PF05005">
    <property type="entry name" value="Ocnus"/>
    <property type="match status" value="1"/>
</dbReference>
<name>A0A7I8W4H5_9ANNE</name>
<dbReference type="PANTHER" id="PTHR12258:SF5">
    <property type="entry name" value="BCDNA.GH02250-RELATED"/>
    <property type="match status" value="1"/>
</dbReference>
<dbReference type="PANTHER" id="PTHR12258">
    <property type="entry name" value="JANUS-A/JANUS-B"/>
    <property type="match status" value="1"/>
</dbReference>
<comment type="function">
    <text evidence="1">JanA and janB regulate somatic sex differentiation.</text>
</comment>
<dbReference type="OrthoDB" id="10249612at2759"/>
<comment type="similarity">
    <text evidence="2">Belongs to the janus family.</text>
</comment>
<protein>
    <submittedName>
        <fullName evidence="7">Uncharacterized protein</fullName>
    </submittedName>
</protein>
<dbReference type="Proteomes" id="UP000549394">
    <property type="component" value="Unassembled WGS sequence"/>
</dbReference>
<organism evidence="7 8">
    <name type="scientific">Dimorphilus gyrociliatus</name>
    <dbReference type="NCBI Taxonomy" id="2664684"/>
    <lineage>
        <taxon>Eukaryota</taxon>
        <taxon>Metazoa</taxon>
        <taxon>Spiralia</taxon>
        <taxon>Lophotrochozoa</taxon>
        <taxon>Annelida</taxon>
        <taxon>Polychaeta</taxon>
        <taxon>Polychaeta incertae sedis</taxon>
        <taxon>Dinophilidae</taxon>
        <taxon>Dimorphilus</taxon>
    </lineage>
</organism>
<evidence type="ECO:0000256" key="1">
    <source>
        <dbReference type="ARBA" id="ARBA00002508"/>
    </source>
</evidence>